<evidence type="ECO:0000313" key="15">
    <source>
        <dbReference type="EMBL" id="AJA39847.1"/>
    </source>
</evidence>
<keyword evidence="4" id="KW-1032">Host cell membrane</keyword>
<organismHost>
    <name type="scientific">Cercopithecidae</name>
    <name type="common">Old World monkeys</name>
    <dbReference type="NCBI Taxonomy" id="9527"/>
</organismHost>
<keyword evidence="11" id="KW-0472">Membrane</keyword>
<evidence type="ECO:0000256" key="14">
    <source>
        <dbReference type="SAM" id="MobiDB-lite"/>
    </source>
</evidence>
<comment type="similarity">
    <text evidence="3 13">Belongs to the primate lentivirus group Vif protein family.</text>
</comment>
<evidence type="ECO:0000256" key="7">
    <source>
        <dbReference type="ARBA" id="ARBA00022786"/>
    </source>
</evidence>
<keyword evidence="8" id="KW-0832">Ubl conjugation</keyword>
<evidence type="ECO:0000256" key="9">
    <source>
        <dbReference type="ARBA" id="ARBA00022844"/>
    </source>
</evidence>
<organismHost>
    <name type="scientific">Pan troglodytes</name>
    <name type="common">Chimpanzee</name>
    <dbReference type="NCBI Taxonomy" id="9598"/>
</organismHost>
<evidence type="ECO:0000256" key="1">
    <source>
        <dbReference type="ARBA" id="ARBA00004328"/>
    </source>
</evidence>
<keyword evidence="10" id="KW-1043">Host membrane</keyword>
<keyword evidence="5" id="KW-0597">Phosphoprotein</keyword>
<dbReference type="Pfam" id="PF00559">
    <property type="entry name" value="Vif"/>
    <property type="match status" value="1"/>
</dbReference>
<dbReference type="GO" id="GO:0020002">
    <property type="term" value="C:host cell plasma membrane"/>
    <property type="evidence" value="ECO:0007669"/>
    <property type="project" value="UniProtKB-SubCell"/>
</dbReference>
<comment type="subcellular location">
    <subcellularLocation>
        <location evidence="2 13">Host cell membrane</location>
        <topology evidence="2 13">Peripheral membrane protein</topology>
        <orientation evidence="2 13">Cytoplasmic side</orientation>
    </subcellularLocation>
    <subcellularLocation>
        <location evidence="13">Host cytoplasm</location>
    </subcellularLocation>
    <subcellularLocation>
        <location evidence="1 13">Virion</location>
    </subcellularLocation>
    <text evidence="13">In the cytoplasm, seems to colocalize with intermediate filament vimentin. A fraction is associated with the cytoplasmic side of cellular membranes, presumably via the interaction with Pr55Gag precursor.</text>
</comment>
<evidence type="ECO:0000256" key="5">
    <source>
        <dbReference type="ARBA" id="ARBA00022553"/>
    </source>
</evidence>
<keyword evidence="6" id="KW-0945">Host-virus interaction</keyword>
<name>A0A0A7RQ96_SIV</name>
<gene>
    <name evidence="15" type="primary">vif</name>
</gene>
<dbReference type="GO" id="GO:0044423">
    <property type="term" value="C:virion component"/>
    <property type="evidence" value="ECO:0007669"/>
    <property type="project" value="UniProtKB-KW"/>
</dbReference>
<evidence type="ECO:0000256" key="6">
    <source>
        <dbReference type="ARBA" id="ARBA00022581"/>
    </source>
</evidence>
<keyword evidence="12" id="KW-1035">Host cytoplasm</keyword>
<keyword evidence="7" id="KW-0833">Ubl conjugation pathway</keyword>
<evidence type="ECO:0000256" key="13">
    <source>
        <dbReference type="RuleBase" id="RU003341"/>
    </source>
</evidence>
<evidence type="ECO:0000256" key="4">
    <source>
        <dbReference type="ARBA" id="ARBA00022511"/>
    </source>
</evidence>
<evidence type="ECO:0000256" key="12">
    <source>
        <dbReference type="ARBA" id="ARBA00023200"/>
    </source>
</evidence>
<evidence type="ECO:0000256" key="10">
    <source>
        <dbReference type="ARBA" id="ARBA00022870"/>
    </source>
</evidence>
<dbReference type="InterPro" id="IPR000475">
    <property type="entry name" value="Vif"/>
</dbReference>
<evidence type="ECO:0000256" key="8">
    <source>
        <dbReference type="ARBA" id="ARBA00022843"/>
    </source>
</evidence>
<keyword evidence="9" id="KW-0946">Virion</keyword>
<evidence type="ECO:0000256" key="11">
    <source>
        <dbReference type="ARBA" id="ARBA00023136"/>
    </source>
</evidence>
<proteinExistence type="inferred from homology"/>
<reference evidence="15" key="1">
    <citation type="journal article" date="2015" name="AIDS Res. Hum. Retroviruses">
        <title>Genetic Characterization of Near Full Length SIVdrl Genomes from Four Captive Drills (Mandrillus leucophaeus).</title>
        <authorList>
            <person name="Dietrich U."/>
            <person name="Landersz M."/>
            <person name="Stahl-Hennig C."/>
            <person name="Geiger C."/>
            <person name="Foley B.T."/>
        </authorList>
    </citation>
    <scope>NUCLEOTIDE SEQUENCE</scope>
    <source>
        <strain evidence="15">D5</strain>
    </source>
</reference>
<dbReference type="GO" id="GO:0019058">
    <property type="term" value="P:viral life cycle"/>
    <property type="evidence" value="ECO:0007669"/>
    <property type="project" value="InterPro"/>
</dbReference>
<dbReference type="EMBL" id="KM378565">
    <property type="protein sequence ID" value="AJA39847.1"/>
    <property type="molecule type" value="Genomic_DNA"/>
</dbReference>
<protein>
    <recommendedName>
        <fullName evidence="13">Virion infectivity factor</fullName>
    </recommendedName>
</protein>
<organism evidence="15">
    <name type="scientific">Simian immunodeficiency virus</name>
    <name type="common">SIV</name>
    <dbReference type="NCBI Taxonomy" id="11723"/>
    <lineage>
        <taxon>Viruses</taxon>
        <taxon>Riboviria</taxon>
        <taxon>Pararnavirae</taxon>
        <taxon>Artverviricota</taxon>
        <taxon>Revtraviricetes</taxon>
        <taxon>Ortervirales</taxon>
        <taxon>Retroviridae</taxon>
        <taxon>Orthoretrovirinae</taxon>
        <taxon>Lentivirus</taxon>
        <taxon>Lentivirus simimdef</taxon>
    </lineage>
</organism>
<evidence type="ECO:0000256" key="2">
    <source>
        <dbReference type="ARBA" id="ARBA00004501"/>
    </source>
</evidence>
<dbReference type="GO" id="GO:0030430">
    <property type="term" value="C:host cell cytoplasm"/>
    <property type="evidence" value="ECO:0007669"/>
    <property type="project" value="UniProtKB-SubCell"/>
</dbReference>
<feature type="region of interest" description="Disordered" evidence="14">
    <location>
        <begin position="186"/>
        <end position="217"/>
    </location>
</feature>
<accession>A0A0A7RQ96</accession>
<dbReference type="PRINTS" id="PR00349">
    <property type="entry name" value="VIRIONINFFCT"/>
</dbReference>
<evidence type="ECO:0000256" key="3">
    <source>
        <dbReference type="ARBA" id="ARBA00006372"/>
    </source>
</evidence>
<sequence length="217" mass="25438">MEKMWIVIPTWRVERYMVERWNSLCKYHKYKGEKYLEKWHYAPHFQCSGWWTHSQWTIPFQDKSKIVVTVLWNLTPEKGWLSKYAITIEHIQEKFCTFIDPTTADKILHLEYFPCFTDQAIRGVLLGFRIQACYFPRGHKGQVGSLQYLALQAHIKYLKHGRRTANGESSSGANGSRRGRVRRMAAKEPLKDQPRGPITLPPRVPFPSLEHMHGALP</sequence>